<evidence type="ECO:0000256" key="1">
    <source>
        <dbReference type="ARBA" id="ARBA00004173"/>
    </source>
</evidence>
<dbReference type="InterPro" id="IPR037229">
    <property type="entry name" value="Ribosomal_bL35_sf"/>
</dbReference>
<reference evidence="9" key="1">
    <citation type="submission" date="2013-04" db="EMBL/GenBank/DDBJ databases">
        <authorList>
            <person name="Qu J."/>
            <person name="Murali S.C."/>
            <person name="Bandaranaike D."/>
            <person name="Bellair M."/>
            <person name="Blankenburg K."/>
            <person name="Chao H."/>
            <person name="Dinh H."/>
            <person name="Doddapaneni H."/>
            <person name="Downs B."/>
            <person name="Dugan-Rocha S."/>
            <person name="Elkadiri S."/>
            <person name="Gnanaolivu R.D."/>
            <person name="Hernandez B."/>
            <person name="Javaid M."/>
            <person name="Jayaseelan J.C."/>
            <person name="Lee S."/>
            <person name="Li M."/>
            <person name="Ming W."/>
            <person name="Munidasa M."/>
            <person name="Muniz J."/>
            <person name="Nguyen L."/>
            <person name="Ongeri F."/>
            <person name="Osuji N."/>
            <person name="Pu L.-L."/>
            <person name="Puazo M."/>
            <person name="Qu C."/>
            <person name="Quiroz J."/>
            <person name="Raj R."/>
            <person name="Weissenberger G."/>
            <person name="Xin Y."/>
            <person name="Zou X."/>
            <person name="Han Y."/>
            <person name="Richards S."/>
            <person name="Worley K."/>
            <person name="Muzny D."/>
            <person name="Gibbs R."/>
        </authorList>
    </citation>
    <scope>NUCLEOTIDE SEQUENCE</scope>
    <source>
        <strain evidence="9">Sampled in the wild</strain>
    </source>
</reference>
<dbReference type="EMBL" id="KZ308346">
    <property type="protein sequence ID" value="KAG8227883.1"/>
    <property type="molecule type" value="Genomic_DNA"/>
</dbReference>
<dbReference type="GO" id="GO:0005739">
    <property type="term" value="C:mitochondrion"/>
    <property type="evidence" value="ECO:0007669"/>
    <property type="project" value="UniProtKB-SubCell"/>
</dbReference>
<evidence type="ECO:0000313" key="9">
    <source>
        <dbReference type="EMBL" id="KAG8227883.1"/>
    </source>
</evidence>
<dbReference type="GO" id="GO:1990904">
    <property type="term" value="C:ribonucleoprotein complex"/>
    <property type="evidence" value="ECO:0007669"/>
    <property type="project" value="UniProtKB-KW"/>
</dbReference>
<keyword evidence="3" id="KW-0809">Transit peptide</keyword>
<evidence type="ECO:0000256" key="7">
    <source>
        <dbReference type="ARBA" id="ARBA00035273"/>
    </source>
</evidence>
<gene>
    <name evidence="9" type="ORF">J437_LFUL007193</name>
</gene>
<keyword evidence="4" id="KW-0689">Ribosomal protein</keyword>
<dbReference type="Proteomes" id="UP000792457">
    <property type="component" value="Unassembled WGS sequence"/>
</dbReference>
<comment type="subcellular location">
    <subcellularLocation>
        <location evidence="1">Mitochondrion</location>
    </subcellularLocation>
</comment>
<keyword evidence="10" id="KW-1185">Reference proteome</keyword>
<dbReference type="GO" id="GO:0005840">
    <property type="term" value="C:ribosome"/>
    <property type="evidence" value="ECO:0007669"/>
    <property type="project" value="UniProtKB-KW"/>
</dbReference>
<evidence type="ECO:0000256" key="6">
    <source>
        <dbReference type="ARBA" id="ARBA00023274"/>
    </source>
</evidence>
<keyword evidence="6" id="KW-0687">Ribonucleoprotein</keyword>
<dbReference type="OrthoDB" id="5847109at2759"/>
<dbReference type="Pfam" id="PF01632">
    <property type="entry name" value="Ribosomal_L35p"/>
    <property type="match status" value="1"/>
</dbReference>
<reference evidence="9" key="2">
    <citation type="submission" date="2017-10" db="EMBL/GenBank/DDBJ databases">
        <title>Ladona fulva Genome sequencing and assembly.</title>
        <authorList>
            <person name="Murali S."/>
            <person name="Richards S."/>
            <person name="Bandaranaike D."/>
            <person name="Bellair M."/>
            <person name="Blankenburg K."/>
            <person name="Chao H."/>
            <person name="Dinh H."/>
            <person name="Doddapaneni H."/>
            <person name="Dugan-Rocha S."/>
            <person name="Elkadiri S."/>
            <person name="Gnanaolivu R."/>
            <person name="Hernandez B."/>
            <person name="Skinner E."/>
            <person name="Javaid M."/>
            <person name="Lee S."/>
            <person name="Li M."/>
            <person name="Ming W."/>
            <person name="Munidasa M."/>
            <person name="Muniz J."/>
            <person name="Nguyen L."/>
            <person name="Hughes D."/>
            <person name="Osuji N."/>
            <person name="Pu L.-L."/>
            <person name="Puazo M."/>
            <person name="Qu C."/>
            <person name="Quiroz J."/>
            <person name="Raj R."/>
            <person name="Weissenberger G."/>
            <person name="Xin Y."/>
            <person name="Zou X."/>
            <person name="Han Y."/>
            <person name="Worley K."/>
            <person name="Muzny D."/>
            <person name="Gibbs R."/>
        </authorList>
    </citation>
    <scope>NUCLEOTIDE SEQUENCE</scope>
    <source>
        <strain evidence="9">Sampled in the wild</strain>
    </source>
</reference>
<proteinExistence type="inferred from homology"/>
<dbReference type="Gene3D" id="4.10.410.60">
    <property type="match status" value="1"/>
</dbReference>
<name>A0A8K0P084_LADFU</name>
<comment type="similarity">
    <text evidence="2">Belongs to the bacterial ribosomal protein bL35 family.</text>
</comment>
<evidence type="ECO:0000256" key="5">
    <source>
        <dbReference type="ARBA" id="ARBA00023128"/>
    </source>
</evidence>
<sequence>MFRLFSSITRGVRVLESAWTRSSLANQILLPPKSPSCQASAAFSQTNNKFTPFLLSSPSYSLPEKVIAPILSPSVRNVTKFSLKKGKRKTVKAVIRRFFRLDWGIWIRTKAGRGKHLWRKTPQRKRRLRQHVFCNATQSTLLDKMVTRYWKTPRHYVDDPYEPYHRREEFAITRTKPR</sequence>
<evidence type="ECO:0000256" key="8">
    <source>
        <dbReference type="ARBA" id="ARBA00035418"/>
    </source>
</evidence>
<dbReference type="InterPro" id="IPR021137">
    <property type="entry name" value="Ribosomal_bL35-like"/>
</dbReference>
<protein>
    <recommendedName>
        <fullName evidence="7">Large ribosomal subunit protein bL35m</fullName>
    </recommendedName>
    <alternativeName>
        <fullName evidence="8">39S ribosomal protein L35, mitochondrial</fullName>
    </alternativeName>
</protein>
<evidence type="ECO:0000256" key="4">
    <source>
        <dbReference type="ARBA" id="ARBA00022980"/>
    </source>
</evidence>
<keyword evidence="5" id="KW-0496">Mitochondrion</keyword>
<comment type="caution">
    <text evidence="9">The sequence shown here is derived from an EMBL/GenBank/DDBJ whole genome shotgun (WGS) entry which is preliminary data.</text>
</comment>
<dbReference type="SUPFAM" id="SSF143034">
    <property type="entry name" value="L35p-like"/>
    <property type="match status" value="1"/>
</dbReference>
<dbReference type="GO" id="GO:0006412">
    <property type="term" value="P:translation"/>
    <property type="evidence" value="ECO:0007669"/>
    <property type="project" value="InterPro"/>
</dbReference>
<evidence type="ECO:0000313" key="10">
    <source>
        <dbReference type="Proteomes" id="UP000792457"/>
    </source>
</evidence>
<dbReference type="GO" id="GO:0003735">
    <property type="term" value="F:structural constituent of ribosome"/>
    <property type="evidence" value="ECO:0007669"/>
    <property type="project" value="InterPro"/>
</dbReference>
<dbReference type="AlphaFoldDB" id="A0A8K0P084"/>
<dbReference type="PANTHER" id="PTHR15909">
    <property type="entry name" value="39S RIBOSOMAL PROTEIN L35, MITOCHONDRIAL"/>
    <property type="match status" value="1"/>
</dbReference>
<organism evidence="9 10">
    <name type="scientific">Ladona fulva</name>
    <name type="common">Scarce chaser dragonfly</name>
    <name type="synonym">Libellula fulva</name>
    <dbReference type="NCBI Taxonomy" id="123851"/>
    <lineage>
        <taxon>Eukaryota</taxon>
        <taxon>Metazoa</taxon>
        <taxon>Ecdysozoa</taxon>
        <taxon>Arthropoda</taxon>
        <taxon>Hexapoda</taxon>
        <taxon>Insecta</taxon>
        <taxon>Pterygota</taxon>
        <taxon>Palaeoptera</taxon>
        <taxon>Odonata</taxon>
        <taxon>Epiprocta</taxon>
        <taxon>Anisoptera</taxon>
        <taxon>Libelluloidea</taxon>
        <taxon>Libellulidae</taxon>
        <taxon>Ladona</taxon>
    </lineage>
</organism>
<evidence type="ECO:0000256" key="3">
    <source>
        <dbReference type="ARBA" id="ARBA00022946"/>
    </source>
</evidence>
<accession>A0A8K0P084</accession>
<dbReference type="InterPro" id="IPR019338">
    <property type="entry name" value="Ribosomal_bL35m"/>
</dbReference>
<dbReference type="PANTHER" id="PTHR15909:SF0">
    <property type="entry name" value="LARGE RIBOSOMAL SUBUNIT PROTEIN BL35M"/>
    <property type="match status" value="1"/>
</dbReference>
<evidence type="ECO:0000256" key="2">
    <source>
        <dbReference type="ARBA" id="ARBA00006598"/>
    </source>
</evidence>